<evidence type="ECO:0000313" key="2">
    <source>
        <dbReference type="Proteomes" id="UP000094795"/>
    </source>
</evidence>
<dbReference type="RefSeq" id="WP_066182271.1">
    <property type="nucleotide sequence ID" value="NZ_LQZT01000042.1"/>
</dbReference>
<dbReference type="OrthoDB" id="8380133at2"/>
<sequence length="71" mass="8495">MTEAEELELKTRLRLKWIPWDEGFDPVRADEYERFLSLHVDEQTDIVRKMSAEEGVLYIYLSESRIQYGKA</sequence>
<comment type="caution">
    <text evidence="1">The sequence shown here is derived from an EMBL/GenBank/DDBJ whole genome shotgun (WGS) entry which is preliminary data.</text>
</comment>
<proteinExistence type="predicted"/>
<keyword evidence="2" id="KW-1185">Reference proteome</keyword>
<dbReference type="Proteomes" id="UP000094795">
    <property type="component" value="Unassembled WGS sequence"/>
</dbReference>
<organism evidence="1 2">
    <name type="scientific">Hoeflea olei</name>
    <dbReference type="NCBI Taxonomy" id="1480615"/>
    <lineage>
        <taxon>Bacteria</taxon>
        <taxon>Pseudomonadati</taxon>
        <taxon>Pseudomonadota</taxon>
        <taxon>Alphaproteobacteria</taxon>
        <taxon>Hyphomicrobiales</taxon>
        <taxon>Rhizobiaceae</taxon>
        <taxon>Hoeflea</taxon>
    </lineage>
</organism>
<gene>
    <name evidence="1" type="ORF">AWJ14_19655</name>
</gene>
<name>A0A1C1YRZ0_9HYPH</name>
<evidence type="ECO:0000313" key="1">
    <source>
        <dbReference type="EMBL" id="OCW56312.1"/>
    </source>
</evidence>
<dbReference type="AlphaFoldDB" id="A0A1C1YRZ0"/>
<accession>A0A1C1YRZ0</accession>
<dbReference type="EMBL" id="LQZT01000042">
    <property type="protein sequence ID" value="OCW56312.1"/>
    <property type="molecule type" value="Genomic_DNA"/>
</dbReference>
<reference evidence="1 2" key="1">
    <citation type="submission" date="2015-12" db="EMBL/GenBank/DDBJ databases">
        <authorList>
            <person name="Shamseldin A."/>
            <person name="Moawad H."/>
            <person name="Abd El-Rahim W.M."/>
            <person name="Sadowsky M.J."/>
        </authorList>
    </citation>
    <scope>NUCLEOTIDE SEQUENCE [LARGE SCALE GENOMIC DNA]</scope>
    <source>
        <strain evidence="1 2">JC234</strain>
    </source>
</reference>
<protein>
    <submittedName>
        <fullName evidence="1">Uncharacterized protein</fullName>
    </submittedName>
</protein>